<dbReference type="InterPro" id="IPR036097">
    <property type="entry name" value="HisK_dim/P_sf"/>
</dbReference>
<evidence type="ECO:0000313" key="12">
    <source>
        <dbReference type="EMBL" id="MFB9758320.1"/>
    </source>
</evidence>
<dbReference type="SUPFAM" id="SSF53822">
    <property type="entry name" value="Periplasmic binding protein-like I"/>
    <property type="match status" value="1"/>
</dbReference>
<evidence type="ECO:0000256" key="5">
    <source>
        <dbReference type="ARBA" id="ARBA00022741"/>
    </source>
</evidence>
<keyword evidence="3 9" id="KW-0597">Phosphoprotein</keyword>
<evidence type="ECO:0000256" key="1">
    <source>
        <dbReference type="ARBA" id="ARBA00000085"/>
    </source>
</evidence>
<dbReference type="InterPro" id="IPR005467">
    <property type="entry name" value="His_kinase_dom"/>
</dbReference>
<reference evidence="12 13" key="1">
    <citation type="submission" date="2024-09" db="EMBL/GenBank/DDBJ databases">
        <authorList>
            <person name="Sun Q."/>
            <person name="Mori K."/>
        </authorList>
    </citation>
    <scope>NUCLEOTIDE SEQUENCE [LARGE SCALE GENOMIC DNA]</scope>
    <source>
        <strain evidence="12 13">JCM 11201</strain>
    </source>
</reference>
<dbReference type="InterPro" id="IPR004358">
    <property type="entry name" value="Sig_transdc_His_kin-like_C"/>
</dbReference>
<evidence type="ECO:0000256" key="9">
    <source>
        <dbReference type="PROSITE-ProRule" id="PRU00169"/>
    </source>
</evidence>
<dbReference type="InterPro" id="IPR001789">
    <property type="entry name" value="Sig_transdc_resp-reg_receiver"/>
</dbReference>
<keyword evidence="6" id="KW-0418">Kinase</keyword>
<comment type="catalytic activity">
    <reaction evidence="1">
        <text>ATP + protein L-histidine = ADP + protein N-phospho-L-histidine.</text>
        <dbReference type="EC" id="2.7.13.3"/>
    </reaction>
</comment>
<evidence type="ECO:0000256" key="6">
    <source>
        <dbReference type="ARBA" id="ARBA00022777"/>
    </source>
</evidence>
<dbReference type="Gene3D" id="3.40.50.2300">
    <property type="match status" value="3"/>
</dbReference>
<dbReference type="PROSITE" id="PS50109">
    <property type="entry name" value="HIS_KIN"/>
    <property type="match status" value="1"/>
</dbReference>
<dbReference type="SMART" id="SM00448">
    <property type="entry name" value="REC"/>
    <property type="match status" value="1"/>
</dbReference>
<dbReference type="InterPro" id="IPR003661">
    <property type="entry name" value="HisK_dim/P_dom"/>
</dbReference>
<dbReference type="Pfam" id="PF00512">
    <property type="entry name" value="HisKA"/>
    <property type="match status" value="1"/>
</dbReference>
<dbReference type="Gene3D" id="1.10.287.130">
    <property type="match status" value="1"/>
</dbReference>
<dbReference type="InterPro" id="IPR025997">
    <property type="entry name" value="SBP_2_dom"/>
</dbReference>
<dbReference type="PANTHER" id="PTHR43047">
    <property type="entry name" value="TWO-COMPONENT HISTIDINE PROTEIN KINASE"/>
    <property type="match status" value="1"/>
</dbReference>
<evidence type="ECO:0000259" key="10">
    <source>
        <dbReference type="PROSITE" id="PS50109"/>
    </source>
</evidence>
<dbReference type="SUPFAM" id="SSF47384">
    <property type="entry name" value="Homodimeric domain of signal transducing histidine kinase"/>
    <property type="match status" value="1"/>
</dbReference>
<keyword evidence="13" id="KW-1185">Reference proteome</keyword>
<dbReference type="CDD" id="cd16922">
    <property type="entry name" value="HATPase_EvgS-ArcB-TorS-like"/>
    <property type="match status" value="1"/>
</dbReference>
<evidence type="ECO:0000256" key="8">
    <source>
        <dbReference type="ARBA" id="ARBA00023012"/>
    </source>
</evidence>
<dbReference type="SUPFAM" id="SSF55874">
    <property type="entry name" value="ATPase domain of HSP90 chaperone/DNA topoisomerase II/histidine kinase"/>
    <property type="match status" value="1"/>
</dbReference>
<dbReference type="Pfam" id="PF02518">
    <property type="entry name" value="HATPase_c"/>
    <property type="match status" value="1"/>
</dbReference>
<sequence length="844" mass="93461">MFDSMSISQVSITNMGMFYKFTKKENTFICTYCNGELLSRLGFTKQEDVIGRSLLDIFPAAIADMKSKYCQQAWEGQFIQYEVTFNDIYYAAFLSPVFDGGNVVEVVGSSINISERKKTENEMVQAKEEAEKANMAKSDFLSKMSHELRTPLNGILGFAQLLELDESLNEQQQDFVQEILNGGSHLLKLINEILDISRIETGKLKVSIEEVHLQNVMDECISIVQPLANKKNISIDKQLQQGQNVLVLADRMRLKQVLLNLLDNAIKYNREGGKVTICCRLDGDAQVIHIVDTGIGFSAEEYSKVFVPFYRIEGTKEAGTGIGLALVKQLVHLMGGKISVTSRKGKGSDFYFCLPIPNDFKTVLRLDESIEPSAENERKTDNYCLLYIEDNESNLHLVSSIIKSQPSYTLLSARTGKEGLEIARNEKIDLILLDLNLPDIDGYEVFDRLKANEQTKDIVIIGVSANAMPQDIQHTLDKGFDNYLTKPLNVKEFLSIISETLNSTINQNIPDHKILSTGPYGEDAVSAKMLQLSLKDLKKIKEKKYKAAIAMHYTENDWSRSQVEGVKAAFEKMGIEVVAVTDAQFSWEQQVTDIETILSKKPDIIVSIPVDPIATASAYQRAAGAGVKLVFIDNIPKGLQYGKDYVSVVSADNYGNGIESAHIMAEKLGGKGKVGVIYHNADFFATKQRTEAFENTIRENYPDIQIVAREGIASPKDGEKVTSAMLNKHQDLNGIFVVWDVPAEGAMAAALTVGRNDLVITTIDLGTNVALEIARDGLIKGLGAQLPYQQGVAEAILAGYALLEKQAPAYVAVPALKVTKENILDAWKLVYNQEAPDIIQSAIK</sequence>
<evidence type="ECO:0000256" key="2">
    <source>
        <dbReference type="ARBA" id="ARBA00012438"/>
    </source>
</evidence>
<keyword evidence="8" id="KW-0902">Two-component regulatory system</keyword>
<organism evidence="12 13">
    <name type="scientific">Ectobacillus funiculus</name>
    <dbReference type="NCBI Taxonomy" id="137993"/>
    <lineage>
        <taxon>Bacteria</taxon>
        <taxon>Bacillati</taxon>
        <taxon>Bacillota</taxon>
        <taxon>Bacilli</taxon>
        <taxon>Bacillales</taxon>
        <taxon>Bacillaceae</taxon>
        <taxon>Ectobacillus</taxon>
    </lineage>
</organism>
<evidence type="ECO:0000256" key="7">
    <source>
        <dbReference type="ARBA" id="ARBA00022840"/>
    </source>
</evidence>
<dbReference type="PROSITE" id="PS50110">
    <property type="entry name" value="RESPONSE_REGULATORY"/>
    <property type="match status" value="1"/>
</dbReference>
<feature type="modified residue" description="4-aspartylphosphate" evidence="9">
    <location>
        <position position="434"/>
    </location>
</feature>
<dbReference type="EMBL" id="JBHMAF010000025">
    <property type="protein sequence ID" value="MFB9758320.1"/>
    <property type="molecule type" value="Genomic_DNA"/>
</dbReference>
<dbReference type="Pfam" id="PF13407">
    <property type="entry name" value="Peripla_BP_4"/>
    <property type="match status" value="1"/>
</dbReference>
<dbReference type="CDD" id="cd00082">
    <property type="entry name" value="HisKA"/>
    <property type="match status" value="1"/>
</dbReference>
<keyword evidence="7" id="KW-0067">ATP-binding</keyword>
<dbReference type="CDD" id="cd06316">
    <property type="entry name" value="PBP1_ABC_sugar_binding-like"/>
    <property type="match status" value="1"/>
</dbReference>
<feature type="domain" description="Response regulatory" evidence="11">
    <location>
        <begin position="384"/>
        <end position="501"/>
    </location>
</feature>
<dbReference type="SMART" id="SM00388">
    <property type="entry name" value="HisKA"/>
    <property type="match status" value="1"/>
</dbReference>
<feature type="domain" description="Histidine kinase" evidence="10">
    <location>
        <begin position="143"/>
        <end position="358"/>
    </location>
</feature>
<dbReference type="SUPFAM" id="SSF52172">
    <property type="entry name" value="CheY-like"/>
    <property type="match status" value="1"/>
</dbReference>
<dbReference type="RefSeq" id="WP_379948596.1">
    <property type="nucleotide sequence ID" value="NZ_JBHMAF010000025.1"/>
</dbReference>
<evidence type="ECO:0000313" key="13">
    <source>
        <dbReference type="Proteomes" id="UP001589609"/>
    </source>
</evidence>
<dbReference type="InterPro" id="IPR028082">
    <property type="entry name" value="Peripla_BP_I"/>
</dbReference>
<evidence type="ECO:0000256" key="4">
    <source>
        <dbReference type="ARBA" id="ARBA00022679"/>
    </source>
</evidence>
<dbReference type="InterPro" id="IPR036890">
    <property type="entry name" value="HATPase_C_sf"/>
</dbReference>
<accession>A0ABV5WCL4</accession>
<dbReference type="PRINTS" id="PR00344">
    <property type="entry name" value="BCTRLSENSOR"/>
</dbReference>
<evidence type="ECO:0000256" key="3">
    <source>
        <dbReference type="ARBA" id="ARBA00022553"/>
    </source>
</evidence>
<protein>
    <recommendedName>
        <fullName evidence="2">histidine kinase</fullName>
        <ecNumber evidence="2">2.7.13.3</ecNumber>
    </recommendedName>
</protein>
<dbReference type="Gene3D" id="3.30.450.20">
    <property type="entry name" value="PAS domain"/>
    <property type="match status" value="1"/>
</dbReference>
<keyword evidence="4" id="KW-0808">Transferase</keyword>
<dbReference type="InterPro" id="IPR011006">
    <property type="entry name" value="CheY-like_superfamily"/>
</dbReference>
<keyword evidence="5" id="KW-0547">Nucleotide-binding</keyword>
<dbReference type="SMART" id="SM00387">
    <property type="entry name" value="HATPase_c"/>
    <property type="match status" value="1"/>
</dbReference>
<dbReference type="Proteomes" id="UP001589609">
    <property type="component" value="Unassembled WGS sequence"/>
</dbReference>
<proteinExistence type="predicted"/>
<dbReference type="Gene3D" id="3.30.565.10">
    <property type="entry name" value="Histidine kinase-like ATPase, C-terminal domain"/>
    <property type="match status" value="1"/>
</dbReference>
<comment type="caution">
    <text evidence="12">The sequence shown here is derived from an EMBL/GenBank/DDBJ whole genome shotgun (WGS) entry which is preliminary data.</text>
</comment>
<evidence type="ECO:0000259" key="11">
    <source>
        <dbReference type="PROSITE" id="PS50110"/>
    </source>
</evidence>
<name>A0ABV5WCL4_9BACI</name>
<dbReference type="EC" id="2.7.13.3" evidence="2"/>
<gene>
    <name evidence="12" type="ORF">ACFFMS_07270</name>
</gene>
<dbReference type="SUPFAM" id="SSF55785">
    <property type="entry name" value="PYP-like sensor domain (PAS domain)"/>
    <property type="match status" value="1"/>
</dbReference>
<dbReference type="Pfam" id="PF00072">
    <property type="entry name" value="Response_reg"/>
    <property type="match status" value="1"/>
</dbReference>
<dbReference type="InterPro" id="IPR003594">
    <property type="entry name" value="HATPase_dom"/>
</dbReference>
<dbReference type="InterPro" id="IPR035965">
    <property type="entry name" value="PAS-like_dom_sf"/>
</dbReference>
<dbReference type="PANTHER" id="PTHR43047:SF72">
    <property type="entry name" value="OSMOSENSING HISTIDINE PROTEIN KINASE SLN1"/>
    <property type="match status" value="1"/>
</dbReference>